<sequence>MPPQSQNPRGILPTYVTSQEFVLCKVSPIVQNTYEIRLALFFAIEGKKTFKLVAPPNTDIENELLQSIVKFGGKVEYHDCKSFSVSVSHFDQNGLEKDSWVLGDEIAWASLLSSCSSAWIKAELKPGAKFGGESLLRFEQEISLEHIQHKNIDNEDLKLALQRIIRECKTHGGYVLIQ</sequence>
<evidence type="ECO:0000313" key="1">
    <source>
        <dbReference type="EMBL" id="MFL9880562.1"/>
    </source>
</evidence>
<comment type="caution">
    <text evidence="1">The sequence shown here is derived from an EMBL/GenBank/DDBJ whole genome shotgun (WGS) entry which is preliminary data.</text>
</comment>
<reference evidence="1 2" key="1">
    <citation type="journal article" date="2024" name="Chem. Sci.">
        <title>Discovery of megapolipeptins by genome mining of a Burkholderiales bacteria collection.</title>
        <authorList>
            <person name="Paulo B.S."/>
            <person name="Recchia M.J.J."/>
            <person name="Lee S."/>
            <person name="Fergusson C.H."/>
            <person name="Romanowski S.B."/>
            <person name="Hernandez A."/>
            <person name="Krull N."/>
            <person name="Liu D.Y."/>
            <person name="Cavanagh H."/>
            <person name="Bos A."/>
            <person name="Gray C.A."/>
            <person name="Murphy B.T."/>
            <person name="Linington R.G."/>
            <person name="Eustaquio A.S."/>
        </authorList>
    </citation>
    <scope>NUCLEOTIDE SEQUENCE [LARGE SCALE GENOMIC DNA]</scope>
    <source>
        <strain evidence="1 2">RL21-008-BIB-B</strain>
    </source>
</reference>
<accession>A0ABW8ZCB9</accession>
<dbReference type="RefSeq" id="WP_408169590.1">
    <property type="nucleotide sequence ID" value="NZ_JAQQFR010000014.1"/>
</dbReference>
<organism evidence="1 2">
    <name type="scientific">Herbaspirillum rhizosphaerae</name>
    <dbReference type="NCBI Taxonomy" id="346179"/>
    <lineage>
        <taxon>Bacteria</taxon>
        <taxon>Pseudomonadati</taxon>
        <taxon>Pseudomonadota</taxon>
        <taxon>Betaproteobacteria</taxon>
        <taxon>Burkholderiales</taxon>
        <taxon>Oxalobacteraceae</taxon>
        <taxon>Herbaspirillum</taxon>
    </lineage>
</organism>
<dbReference type="EMBL" id="JAQQFR010000014">
    <property type="protein sequence ID" value="MFL9880562.1"/>
    <property type="molecule type" value="Genomic_DNA"/>
</dbReference>
<evidence type="ECO:0000313" key="2">
    <source>
        <dbReference type="Proteomes" id="UP001629214"/>
    </source>
</evidence>
<proteinExistence type="predicted"/>
<gene>
    <name evidence="1" type="ORF">PQR63_19355</name>
</gene>
<name>A0ABW8ZCB9_9BURK</name>
<dbReference type="Proteomes" id="UP001629214">
    <property type="component" value="Unassembled WGS sequence"/>
</dbReference>
<protein>
    <submittedName>
        <fullName evidence="1">Uncharacterized protein</fullName>
    </submittedName>
</protein>
<keyword evidence="2" id="KW-1185">Reference proteome</keyword>